<organism evidence="6 7">
    <name type="scientific">Zoogloea oleivorans</name>
    <dbReference type="NCBI Taxonomy" id="1552750"/>
    <lineage>
        <taxon>Bacteria</taxon>
        <taxon>Pseudomonadati</taxon>
        <taxon>Pseudomonadota</taxon>
        <taxon>Betaproteobacteria</taxon>
        <taxon>Rhodocyclales</taxon>
        <taxon>Zoogloeaceae</taxon>
        <taxon>Zoogloea</taxon>
    </lineage>
</organism>
<dbReference type="SUPFAM" id="SSF46689">
    <property type="entry name" value="Homeodomain-like"/>
    <property type="match status" value="1"/>
</dbReference>
<dbReference type="Pfam" id="PF12833">
    <property type="entry name" value="HTH_18"/>
    <property type="match status" value="1"/>
</dbReference>
<dbReference type="Gene3D" id="1.10.10.60">
    <property type="entry name" value="Homeodomain-like"/>
    <property type="match status" value="1"/>
</dbReference>
<keyword evidence="7" id="KW-1185">Reference proteome</keyword>
<protein>
    <submittedName>
        <fullName evidence="6">AraC family transcriptional regulator</fullName>
    </submittedName>
</protein>
<dbReference type="PROSITE" id="PS01124">
    <property type="entry name" value="HTH_ARAC_FAMILY_2"/>
    <property type="match status" value="1"/>
</dbReference>
<sequence>MDLSDDWISVEVPEIETLPRPVFLRSQCLPARHIFPVHSHRWNQFVYATSGTLVVTVEDCWYVITPEQAIWVPTGVLHTTGALNGAAFRNLYVADLPGLGMPRTCTAFAVSPFLRALIIELVDGAKRNEDDIYIAQVNGLILEQLRRLPVQDFHLPWPKSPMLRKICEALYANPADPRGADEWGAELGASSRTLARRFEKELGITLREWRHRLRLFRAVEWLGAGRSVTDIALELGYASTSAFTYMFRQEMGCSPTEYRGR</sequence>
<dbReference type="SUPFAM" id="SSF51182">
    <property type="entry name" value="RmlC-like cupins"/>
    <property type="match status" value="1"/>
</dbReference>
<evidence type="ECO:0000256" key="2">
    <source>
        <dbReference type="ARBA" id="ARBA00023015"/>
    </source>
</evidence>
<dbReference type="OrthoDB" id="9804543at2"/>
<evidence type="ECO:0000256" key="3">
    <source>
        <dbReference type="ARBA" id="ARBA00023125"/>
    </source>
</evidence>
<dbReference type="Gene3D" id="2.60.120.10">
    <property type="entry name" value="Jelly Rolls"/>
    <property type="match status" value="1"/>
</dbReference>
<dbReference type="PANTHER" id="PTHR11019:SF199">
    <property type="entry name" value="HTH-TYPE TRANSCRIPTIONAL REGULATOR NIMR"/>
    <property type="match status" value="1"/>
</dbReference>
<dbReference type="InterPro" id="IPR014710">
    <property type="entry name" value="RmlC-like_jellyroll"/>
</dbReference>
<keyword evidence="3" id="KW-0238">DNA-binding</keyword>
<dbReference type="SMART" id="SM00342">
    <property type="entry name" value="HTH_ARAC"/>
    <property type="match status" value="1"/>
</dbReference>
<dbReference type="GO" id="GO:0043565">
    <property type="term" value="F:sequence-specific DNA binding"/>
    <property type="evidence" value="ECO:0007669"/>
    <property type="project" value="InterPro"/>
</dbReference>
<dbReference type="Pfam" id="PF07883">
    <property type="entry name" value="Cupin_2"/>
    <property type="match status" value="1"/>
</dbReference>
<dbReference type="Proteomes" id="UP000389128">
    <property type="component" value="Unassembled WGS sequence"/>
</dbReference>
<keyword evidence="4" id="KW-0804">Transcription</keyword>
<dbReference type="CDD" id="cd06124">
    <property type="entry name" value="cupin_NimR-like_N"/>
    <property type="match status" value="1"/>
</dbReference>
<dbReference type="InterPro" id="IPR013096">
    <property type="entry name" value="Cupin_2"/>
</dbReference>
<dbReference type="InterPro" id="IPR020449">
    <property type="entry name" value="Tscrpt_reg_AraC-type_HTH"/>
</dbReference>
<evidence type="ECO:0000256" key="4">
    <source>
        <dbReference type="ARBA" id="ARBA00023163"/>
    </source>
</evidence>
<dbReference type="PROSITE" id="PS00041">
    <property type="entry name" value="HTH_ARAC_FAMILY_1"/>
    <property type="match status" value="1"/>
</dbReference>
<dbReference type="InterPro" id="IPR011051">
    <property type="entry name" value="RmlC_Cupin_sf"/>
</dbReference>
<dbReference type="RefSeq" id="WP_148577274.1">
    <property type="nucleotide sequence ID" value="NZ_SDKK01000001.1"/>
</dbReference>
<reference evidence="6 7" key="1">
    <citation type="submission" date="2019-01" db="EMBL/GenBank/DDBJ databases">
        <title>Zoogloea oleivorans genome sequencing and assembly.</title>
        <authorList>
            <person name="Tancsics A."/>
            <person name="Farkas M."/>
            <person name="Kriszt B."/>
            <person name="Maroti G."/>
            <person name="Horvath B."/>
        </authorList>
    </citation>
    <scope>NUCLEOTIDE SEQUENCE [LARGE SCALE GENOMIC DNA]</scope>
    <source>
        <strain evidence="6 7">Buc</strain>
    </source>
</reference>
<dbReference type="EMBL" id="SDKK01000001">
    <property type="protein sequence ID" value="TYC62184.1"/>
    <property type="molecule type" value="Genomic_DNA"/>
</dbReference>
<dbReference type="InterPro" id="IPR018062">
    <property type="entry name" value="HTH_AraC-typ_CS"/>
</dbReference>
<evidence type="ECO:0000259" key="5">
    <source>
        <dbReference type="PROSITE" id="PS01124"/>
    </source>
</evidence>
<comment type="caution">
    <text evidence="6">The sequence shown here is derived from an EMBL/GenBank/DDBJ whole genome shotgun (WGS) entry which is preliminary data.</text>
</comment>
<dbReference type="InterPro" id="IPR009057">
    <property type="entry name" value="Homeodomain-like_sf"/>
</dbReference>
<dbReference type="GO" id="GO:0003700">
    <property type="term" value="F:DNA-binding transcription factor activity"/>
    <property type="evidence" value="ECO:0007669"/>
    <property type="project" value="InterPro"/>
</dbReference>
<accession>A0A6C2D8B7</accession>
<gene>
    <name evidence="6" type="ORF">ETQ85_01120</name>
</gene>
<keyword evidence="1" id="KW-0678">Repressor</keyword>
<dbReference type="PANTHER" id="PTHR11019">
    <property type="entry name" value="HTH-TYPE TRANSCRIPTIONAL REGULATOR NIMR"/>
    <property type="match status" value="1"/>
</dbReference>
<evidence type="ECO:0000256" key="1">
    <source>
        <dbReference type="ARBA" id="ARBA00022491"/>
    </source>
</evidence>
<name>A0A6C2D8B7_9RHOO</name>
<proteinExistence type="predicted"/>
<feature type="domain" description="HTH araC/xylS-type" evidence="5">
    <location>
        <begin position="164"/>
        <end position="261"/>
    </location>
</feature>
<keyword evidence="2" id="KW-0805">Transcription regulation</keyword>
<evidence type="ECO:0000313" key="7">
    <source>
        <dbReference type="Proteomes" id="UP000389128"/>
    </source>
</evidence>
<dbReference type="InterPro" id="IPR018060">
    <property type="entry name" value="HTH_AraC"/>
</dbReference>
<evidence type="ECO:0000313" key="6">
    <source>
        <dbReference type="EMBL" id="TYC62184.1"/>
    </source>
</evidence>
<dbReference type="AlphaFoldDB" id="A0A6C2D8B7"/>
<dbReference type="PRINTS" id="PR00032">
    <property type="entry name" value="HTHARAC"/>
</dbReference>
<dbReference type="FunFam" id="1.10.10.60:FF:000132">
    <property type="entry name" value="AraC family transcriptional regulator"/>
    <property type="match status" value="1"/>
</dbReference>